<organism evidence="1 2">
    <name type="scientific">Brumimicrobium salinarum</name>
    <dbReference type="NCBI Taxonomy" id="2058658"/>
    <lineage>
        <taxon>Bacteria</taxon>
        <taxon>Pseudomonadati</taxon>
        <taxon>Bacteroidota</taxon>
        <taxon>Flavobacteriia</taxon>
        <taxon>Flavobacteriales</taxon>
        <taxon>Crocinitomicaceae</taxon>
        <taxon>Brumimicrobium</taxon>
    </lineage>
</organism>
<name>A0A2I0R2F8_9FLAO</name>
<proteinExistence type="predicted"/>
<protein>
    <submittedName>
        <fullName evidence="1">Uncharacterized protein</fullName>
    </submittedName>
</protein>
<accession>A0A2I0R2F8</accession>
<reference evidence="1 2" key="1">
    <citation type="submission" date="2017-12" db="EMBL/GenBank/DDBJ databases">
        <title>The draft genome sequence of Brumimicrobium saltpan LHR20.</title>
        <authorList>
            <person name="Do Z.-J."/>
            <person name="Luo H.-R."/>
        </authorList>
    </citation>
    <scope>NUCLEOTIDE SEQUENCE [LARGE SCALE GENOMIC DNA]</scope>
    <source>
        <strain evidence="1 2">LHR20</strain>
    </source>
</reference>
<gene>
    <name evidence="1" type="ORF">CW751_08330</name>
</gene>
<sequence>MLFWQIRNYNITHEIVSLNPIYYPENSHSSFRPTHQALWNLSKGWGEIGANFHDYMGTFWSGAMRGVTAQENTREIIDRLPKHIVKELGRERFREMFLNYHQSILHQKNTLIKIVQCLKIYLNLKSLPLLKLKP</sequence>
<dbReference type="EMBL" id="PJNI01000008">
    <property type="protein sequence ID" value="PKR80768.1"/>
    <property type="molecule type" value="Genomic_DNA"/>
</dbReference>
<keyword evidence="2" id="KW-1185">Reference proteome</keyword>
<dbReference type="Proteomes" id="UP000236654">
    <property type="component" value="Unassembled WGS sequence"/>
</dbReference>
<evidence type="ECO:0000313" key="2">
    <source>
        <dbReference type="Proteomes" id="UP000236654"/>
    </source>
</evidence>
<dbReference type="AlphaFoldDB" id="A0A2I0R2F8"/>
<evidence type="ECO:0000313" key="1">
    <source>
        <dbReference type="EMBL" id="PKR80768.1"/>
    </source>
</evidence>
<dbReference type="RefSeq" id="WP_101334550.1">
    <property type="nucleotide sequence ID" value="NZ_PJNI01000008.1"/>
</dbReference>
<comment type="caution">
    <text evidence="1">The sequence shown here is derived from an EMBL/GenBank/DDBJ whole genome shotgun (WGS) entry which is preliminary data.</text>
</comment>